<accession>A0ABS4A880</accession>
<reference evidence="9 10" key="1">
    <citation type="submission" date="2021-03" db="EMBL/GenBank/DDBJ databases">
        <authorList>
            <person name="So Y."/>
        </authorList>
    </citation>
    <scope>NUCLEOTIDE SEQUENCE [LARGE SCALE GENOMIC DNA]</scope>
    <source>
        <strain evidence="9 10">SSH11</strain>
    </source>
</reference>
<comment type="catalytic activity">
    <reaction evidence="5">
        <text>2 superoxide + 2 H(+) = H2O2 + O2</text>
        <dbReference type="Rhea" id="RHEA:20696"/>
        <dbReference type="ChEBI" id="CHEBI:15378"/>
        <dbReference type="ChEBI" id="CHEBI:15379"/>
        <dbReference type="ChEBI" id="CHEBI:16240"/>
        <dbReference type="ChEBI" id="CHEBI:18421"/>
        <dbReference type="EC" id="1.15.1.1"/>
    </reaction>
</comment>
<evidence type="ECO:0000256" key="3">
    <source>
        <dbReference type="ARBA" id="ARBA00022723"/>
    </source>
</evidence>
<sequence>MENRAVIPSSRRAVLAGIPALAALALSRPVLAQAPSGPHSLPPLPYAPNANEPHIDAQTMEIHHGRHHQAYVTTLNNVLKDHGQLASMPLHELLAKLDQVPENIRTTVRNNAGGHANHSMFWPIMGGRGGTPSGELGEAITRDLGGFDKMKTDFNAAGTGRFGSGWVFVTVARDGKLAITSRPNQDTPLMDGQRVLFGNDVWEHAYYLKYQNRRADYLNAWWNVVNWDRVAERYASAKAGRLEV</sequence>
<dbReference type="InterPro" id="IPR036324">
    <property type="entry name" value="Mn/Fe_SOD_N_sf"/>
</dbReference>
<dbReference type="InterPro" id="IPR001189">
    <property type="entry name" value="Mn/Fe_SOD"/>
</dbReference>
<dbReference type="Gene3D" id="3.55.40.20">
    <property type="entry name" value="Iron/manganese superoxide dismutase, C-terminal domain"/>
    <property type="match status" value="1"/>
</dbReference>
<feature type="domain" description="Manganese/iron superoxide dismutase C-terminal" evidence="8">
    <location>
        <begin position="132"/>
        <end position="233"/>
    </location>
</feature>
<protein>
    <recommendedName>
        <fullName evidence="2 5">Superoxide dismutase</fullName>
        <ecNumber evidence="2 5">1.15.1.1</ecNumber>
    </recommendedName>
</protein>
<dbReference type="InterPro" id="IPR019833">
    <property type="entry name" value="Mn/Fe_SOD_BS"/>
</dbReference>
<organism evidence="9 10">
    <name type="scientific">Pararoseomonas baculiformis</name>
    <dbReference type="NCBI Taxonomy" id="2820812"/>
    <lineage>
        <taxon>Bacteria</taxon>
        <taxon>Pseudomonadati</taxon>
        <taxon>Pseudomonadota</taxon>
        <taxon>Alphaproteobacteria</taxon>
        <taxon>Acetobacterales</taxon>
        <taxon>Acetobacteraceae</taxon>
        <taxon>Pararoseomonas</taxon>
    </lineage>
</organism>
<name>A0ABS4A880_9PROT</name>
<dbReference type="PRINTS" id="PR01703">
    <property type="entry name" value="MNSODISMTASE"/>
</dbReference>
<dbReference type="EC" id="1.15.1.1" evidence="2 5"/>
<dbReference type="Pfam" id="PF00081">
    <property type="entry name" value="Sod_Fe_N"/>
    <property type="match status" value="1"/>
</dbReference>
<evidence type="ECO:0000256" key="5">
    <source>
        <dbReference type="RuleBase" id="RU000414"/>
    </source>
</evidence>
<feature type="signal peptide" evidence="6">
    <location>
        <begin position="1"/>
        <end position="32"/>
    </location>
</feature>
<evidence type="ECO:0000256" key="4">
    <source>
        <dbReference type="ARBA" id="ARBA00023002"/>
    </source>
</evidence>
<dbReference type="RefSeq" id="WP_209377434.1">
    <property type="nucleotide sequence ID" value="NZ_JAGIZB010000001.1"/>
</dbReference>
<gene>
    <name evidence="9" type="ORF">J8J14_00310</name>
</gene>
<evidence type="ECO:0000256" key="2">
    <source>
        <dbReference type="ARBA" id="ARBA00012682"/>
    </source>
</evidence>
<dbReference type="PIRSF" id="PIRSF000349">
    <property type="entry name" value="SODismutase"/>
    <property type="match status" value="1"/>
</dbReference>
<comment type="caution">
    <text evidence="9">The sequence shown here is derived from an EMBL/GenBank/DDBJ whole genome shotgun (WGS) entry which is preliminary data.</text>
</comment>
<dbReference type="Pfam" id="PF02777">
    <property type="entry name" value="Sod_Fe_C"/>
    <property type="match status" value="1"/>
</dbReference>
<keyword evidence="3 5" id="KW-0479">Metal-binding</keyword>
<dbReference type="InterPro" id="IPR019832">
    <property type="entry name" value="Mn/Fe_SOD_C"/>
</dbReference>
<evidence type="ECO:0000313" key="10">
    <source>
        <dbReference type="Proteomes" id="UP000681594"/>
    </source>
</evidence>
<comment type="function">
    <text evidence="5">Destroys radicals which are normally produced within the cells and which are toxic to biological systems.</text>
</comment>
<dbReference type="Gene3D" id="1.10.287.990">
    <property type="entry name" value="Fe,Mn superoxide dismutase (SOD) domain"/>
    <property type="match status" value="1"/>
</dbReference>
<evidence type="ECO:0000259" key="8">
    <source>
        <dbReference type="Pfam" id="PF02777"/>
    </source>
</evidence>
<feature type="chain" id="PRO_5046425126" description="Superoxide dismutase" evidence="6">
    <location>
        <begin position="33"/>
        <end position="244"/>
    </location>
</feature>
<dbReference type="SUPFAM" id="SSF54719">
    <property type="entry name" value="Fe,Mn superoxide dismutase (SOD), C-terminal domain"/>
    <property type="match status" value="1"/>
</dbReference>
<evidence type="ECO:0000256" key="6">
    <source>
        <dbReference type="SAM" id="SignalP"/>
    </source>
</evidence>
<evidence type="ECO:0000259" key="7">
    <source>
        <dbReference type="Pfam" id="PF00081"/>
    </source>
</evidence>
<dbReference type="InterPro" id="IPR019831">
    <property type="entry name" value="Mn/Fe_SOD_N"/>
</dbReference>
<dbReference type="PANTHER" id="PTHR43595">
    <property type="entry name" value="37S RIBOSOMAL PROTEIN S26, MITOCHONDRIAL"/>
    <property type="match status" value="1"/>
</dbReference>
<feature type="domain" description="Manganese/iron superoxide dismutase N-terminal" evidence="7">
    <location>
        <begin position="39"/>
        <end position="125"/>
    </location>
</feature>
<dbReference type="SUPFAM" id="SSF46609">
    <property type="entry name" value="Fe,Mn superoxide dismutase (SOD), N-terminal domain"/>
    <property type="match status" value="1"/>
</dbReference>
<dbReference type="PANTHER" id="PTHR43595:SF2">
    <property type="entry name" value="SMALL RIBOSOMAL SUBUNIT PROTEIN MS42"/>
    <property type="match status" value="1"/>
</dbReference>
<dbReference type="EMBL" id="JAGIZB010000001">
    <property type="protein sequence ID" value="MBP0443206.1"/>
    <property type="molecule type" value="Genomic_DNA"/>
</dbReference>
<keyword evidence="6" id="KW-0732">Signal</keyword>
<evidence type="ECO:0000313" key="9">
    <source>
        <dbReference type="EMBL" id="MBP0443206.1"/>
    </source>
</evidence>
<dbReference type="Proteomes" id="UP000681594">
    <property type="component" value="Unassembled WGS sequence"/>
</dbReference>
<proteinExistence type="inferred from homology"/>
<keyword evidence="10" id="KW-1185">Reference proteome</keyword>
<dbReference type="PROSITE" id="PS51318">
    <property type="entry name" value="TAT"/>
    <property type="match status" value="1"/>
</dbReference>
<dbReference type="InterPro" id="IPR036314">
    <property type="entry name" value="SOD_C_sf"/>
</dbReference>
<evidence type="ECO:0000256" key="1">
    <source>
        <dbReference type="ARBA" id="ARBA00008714"/>
    </source>
</evidence>
<dbReference type="InterPro" id="IPR006311">
    <property type="entry name" value="TAT_signal"/>
</dbReference>
<comment type="similarity">
    <text evidence="1 5">Belongs to the iron/manganese superoxide dismutase family.</text>
</comment>
<keyword evidence="4 5" id="KW-0560">Oxidoreductase</keyword>
<dbReference type="PROSITE" id="PS00088">
    <property type="entry name" value="SOD_MN"/>
    <property type="match status" value="1"/>
</dbReference>